<protein>
    <recommendedName>
        <fullName evidence="3">SCP domain-containing protein</fullName>
    </recommendedName>
</protein>
<feature type="signal peptide" evidence="2">
    <location>
        <begin position="1"/>
        <end position="29"/>
    </location>
</feature>
<feature type="compositionally biased region" description="Low complexity" evidence="1">
    <location>
        <begin position="362"/>
        <end position="377"/>
    </location>
</feature>
<sequence length="569" mass="59541">MTFAVPAARRRARFAVHALVLIASFSLVACGDDIAPPSQGSGDAGVESHSDDHSEQEDSPSFAPPTVTPDDGPAYFEPVERDAGEPAPDSDESDPSDSGTYEPTPIDDAGTGDEPAEEPPAEDDQPTNDAPEQDDEPVDDTPEPPQQPDTGSTPDAGSTPDTGGWDAGEPDTSQPDTSQPDPSQPDAGSGGGGTVIDCRDASTWPSAWVQLEDQILQMTNAERAAGASCGGSFYSPQPALTADPQLREAARCHSMDMAIQNYFSHTSANGDSMSDRINATGYPWRSIGENIAAGYRTPSSAMTGWMNSSGHCRNIMSGFTELGVGYYNGGSGGYGHYWTQNFGIPSGSSSNTGGWSGGGYDAGSQDSGSQDAGSYDAGEADTGSYDAGSYDTGSYDAGSSPDTGSTGGGSSSGGGSTALDCRDASTWPTDWVAYEDQILQLTNAERAAGASCGATYYSPQPALTADPQLREAARCHSLDMAVQDYFSHTSANGDSMSDRINATGYPWRSIGENIAAGYRDPISAMVGWMNSDGHCRNIMSGFTELGVGYVYLDNNRYGYFWTQNFGIPR</sequence>
<feature type="domain" description="SCP" evidence="3">
    <location>
        <begin position="235"/>
        <end position="342"/>
    </location>
</feature>
<gene>
    <name evidence="4" type="ORF">FIV42_22770</name>
</gene>
<keyword evidence="5" id="KW-1185">Reference proteome</keyword>
<feature type="compositionally biased region" description="Acidic residues" evidence="1">
    <location>
        <begin position="110"/>
        <end position="142"/>
    </location>
</feature>
<feature type="region of interest" description="Disordered" evidence="1">
    <location>
        <begin position="355"/>
        <end position="420"/>
    </location>
</feature>
<dbReference type="Gene3D" id="3.40.33.10">
    <property type="entry name" value="CAP"/>
    <property type="match status" value="2"/>
</dbReference>
<feature type="domain" description="SCP" evidence="3">
    <location>
        <begin position="441"/>
        <end position="565"/>
    </location>
</feature>
<dbReference type="Proteomes" id="UP000315995">
    <property type="component" value="Chromosome"/>
</dbReference>
<dbReference type="RefSeq" id="WP_141199919.1">
    <property type="nucleotide sequence ID" value="NZ_CP041186.1"/>
</dbReference>
<name>A0A4Y6PYW9_PERCE</name>
<dbReference type="SUPFAM" id="SSF55797">
    <property type="entry name" value="PR-1-like"/>
    <property type="match status" value="2"/>
</dbReference>
<feature type="compositionally biased region" description="Gly residues" evidence="1">
    <location>
        <begin position="405"/>
        <end position="416"/>
    </location>
</feature>
<dbReference type="EMBL" id="CP041186">
    <property type="protein sequence ID" value="QDG53463.1"/>
    <property type="molecule type" value="Genomic_DNA"/>
</dbReference>
<dbReference type="CDD" id="cd05379">
    <property type="entry name" value="CAP_bacterial"/>
    <property type="match status" value="2"/>
</dbReference>
<feature type="compositionally biased region" description="Low complexity" evidence="1">
    <location>
        <begin position="170"/>
        <end position="186"/>
    </location>
</feature>
<evidence type="ECO:0000256" key="2">
    <source>
        <dbReference type="SAM" id="SignalP"/>
    </source>
</evidence>
<dbReference type="InterPro" id="IPR014044">
    <property type="entry name" value="CAP_dom"/>
</dbReference>
<dbReference type="AlphaFoldDB" id="A0A4Y6PYW9"/>
<dbReference type="PANTHER" id="PTHR31157:SF1">
    <property type="entry name" value="SCP DOMAIN-CONTAINING PROTEIN"/>
    <property type="match status" value="1"/>
</dbReference>
<evidence type="ECO:0000313" key="5">
    <source>
        <dbReference type="Proteomes" id="UP000315995"/>
    </source>
</evidence>
<dbReference type="Pfam" id="PF00188">
    <property type="entry name" value="CAP"/>
    <property type="match status" value="2"/>
</dbReference>
<dbReference type="InterPro" id="IPR035940">
    <property type="entry name" value="CAP_sf"/>
</dbReference>
<feature type="region of interest" description="Disordered" evidence="1">
    <location>
        <begin position="33"/>
        <end position="199"/>
    </location>
</feature>
<reference evidence="4 5" key="1">
    <citation type="submission" date="2019-06" db="EMBL/GenBank/DDBJ databases">
        <title>Persicimonas caeni gen. nov., sp. nov., a predatory bacterium isolated from solar saltern.</title>
        <authorList>
            <person name="Wang S."/>
        </authorList>
    </citation>
    <scope>NUCLEOTIDE SEQUENCE [LARGE SCALE GENOMIC DNA]</scope>
    <source>
        <strain evidence="4 5">YN101</strain>
    </source>
</reference>
<organism evidence="4 5">
    <name type="scientific">Persicimonas caeni</name>
    <dbReference type="NCBI Taxonomy" id="2292766"/>
    <lineage>
        <taxon>Bacteria</taxon>
        <taxon>Deltaproteobacteria</taxon>
        <taxon>Bradymonadales</taxon>
        <taxon>Bradymonadaceae</taxon>
        <taxon>Persicimonas</taxon>
    </lineage>
</organism>
<dbReference type="PANTHER" id="PTHR31157">
    <property type="entry name" value="SCP DOMAIN-CONTAINING PROTEIN"/>
    <property type="match status" value="1"/>
</dbReference>
<evidence type="ECO:0000256" key="1">
    <source>
        <dbReference type="SAM" id="MobiDB-lite"/>
    </source>
</evidence>
<evidence type="ECO:0000313" key="4">
    <source>
        <dbReference type="EMBL" id="QDG53463.1"/>
    </source>
</evidence>
<feature type="compositionally biased region" description="Polar residues" evidence="1">
    <location>
        <begin position="151"/>
        <end position="161"/>
    </location>
</feature>
<keyword evidence="2" id="KW-0732">Signal</keyword>
<dbReference type="OrthoDB" id="68195at2"/>
<feature type="chain" id="PRO_5030106716" description="SCP domain-containing protein" evidence="2">
    <location>
        <begin position="30"/>
        <end position="569"/>
    </location>
</feature>
<proteinExistence type="predicted"/>
<accession>A0A4Y6PYW9</accession>
<evidence type="ECO:0000259" key="3">
    <source>
        <dbReference type="Pfam" id="PF00188"/>
    </source>
</evidence>
<accession>A0A5B8YAJ8</accession>